<reference evidence="2" key="1">
    <citation type="submission" date="2025-08" db="UniProtKB">
        <authorList>
            <consortium name="RefSeq"/>
        </authorList>
    </citation>
    <scope>IDENTIFICATION</scope>
    <source>
        <tissue evidence="2">Spleen</tissue>
    </source>
</reference>
<organism evidence="1 2">
    <name type="scientific">Tursiops truncatus</name>
    <name type="common">Atlantic bottle-nosed dolphin</name>
    <name type="synonym">Delphinus truncatus</name>
    <dbReference type="NCBI Taxonomy" id="9739"/>
    <lineage>
        <taxon>Eukaryota</taxon>
        <taxon>Metazoa</taxon>
        <taxon>Chordata</taxon>
        <taxon>Craniata</taxon>
        <taxon>Vertebrata</taxon>
        <taxon>Euteleostomi</taxon>
        <taxon>Mammalia</taxon>
        <taxon>Eutheria</taxon>
        <taxon>Laurasiatheria</taxon>
        <taxon>Artiodactyla</taxon>
        <taxon>Whippomorpha</taxon>
        <taxon>Cetacea</taxon>
        <taxon>Odontoceti</taxon>
        <taxon>Delphinidae</taxon>
        <taxon>Tursiops</taxon>
    </lineage>
</organism>
<dbReference type="AlphaFoldDB" id="A0A6J3Q1Y3"/>
<dbReference type="InterPro" id="IPR038884">
    <property type="entry name" value="CFAP61"/>
</dbReference>
<accession>A0A6J3Q1Y3</accession>
<sequence length="94" mass="11511">MEPWCMALFHDRFIDLRKELRQILSSKEEENLPSIEELACRIEDEGINLPEKPRNYLRRVFQETIYRPLVEKSILDYLRYNHYHLPMYAWQGIV</sequence>
<protein>
    <submittedName>
        <fullName evidence="2">Cilia- and flagella-associated protein 61-like</fullName>
    </submittedName>
</protein>
<dbReference type="InParanoid" id="A0A6J3Q1Y3"/>
<keyword evidence="1" id="KW-1185">Reference proteome</keyword>
<dbReference type="PANTHER" id="PTHR21178:SF8">
    <property type="entry name" value="CILIA- AND FLAGELLA-ASSOCIATED PROTEIN 61"/>
    <property type="match status" value="1"/>
</dbReference>
<dbReference type="Proteomes" id="UP000245320">
    <property type="component" value="Chromosome 15"/>
</dbReference>
<dbReference type="OrthoDB" id="382863at2759"/>
<name>A0A6J3Q1Y3_TURTR</name>
<gene>
    <name evidence="2" type="primary">LOC117308211</name>
</gene>
<dbReference type="PANTHER" id="PTHR21178">
    <property type="entry name" value="CILIA- AND FLAGELLA-ASSOCIATED PROTEIN 61"/>
    <property type="match status" value="1"/>
</dbReference>
<evidence type="ECO:0000313" key="2">
    <source>
        <dbReference type="RefSeq" id="XP_033696244.1"/>
    </source>
</evidence>
<proteinExistence type="predicted"/>
<evidence type="ECO:0000313" key="1">
    <source>
        <dbReference type="Proteomes" id="UP000245320"/>
    </source>
</evidence>
<dbReference type="RefSeq" id="XP_033696244.1">
    <property type="nucleotide sequence ID" value="XM_033840353.1"/>
</dbReference>